<gene>
    <name evidence="1" type="ORF">S01H4_40699</name>
</gene>
<dbReference type="Pfam" id="PF07592">
    <property type="entry name" value="DDE_Tnp_ISAZ013"/>
    <property type="match status" value="1"/>
</dbReference>
<dbReference type="InterPro" id="IPR011518">
    <property type="entry name" value="Transposase_36"/>
</dbReference>
<evidence type="ECO:0008006" key="2">
    <source>
        <dbReference type="Google" id="ProtNLM"/>
    </source>
</evidence>
<dbReference type="AlphaFoldDB" id="X1BEF0"/>
<comment type="caution">
    <text evidence="1">The sequence shown here is derived from an EMBL/GenBank/DDBJ whole genome shotgun (WGS) entry which is preliminary data.</text>
</comment>
<feature type="non-terminal residue" evidence="1">
    <location>
        <position position="1"/>
    </location>
</feature>
<sequence length="231" mass="25628">NEFKEAGLPIISIDTKKKELVGNFKNAGCVWGKEAEQVNGHDFPSQSDGKVAPYGIYDVNRNSGIVCVGKSADTPEFAVDAIVYWWETEGKTEYAGADRLLILADAGGSNGARPRMWKKQLQTQLANRLGVTVTVCHYPTGCSKYNPIEHKMFSHISNNWAGVPLRTFETVLNYIRGTVTTTGLKIKAYLNEKNYEKGLKVTDAEMKALNLVRSKVCPQWNYTIYPAEVSA</sequence>
<dbReference type="EMBL" id="BART01022197">
    <property type="protein sequence ID" value="GAG93400.1"/>
    <property type="molecule type" value="Genomic_DNA"/>
</dbReference>
<reference evidence="1" key="1">
    <citation type="journal article" date="2014" name="Front. Microbiol.">
        <title>High frequency of phylogenetically diverse reductive dehalogenase-homologous genes in deep subseafloor sedimentary metagenomes.</title>
        <authorList>
            <person name="Kawai M."/>
            <person name="Futagami T."/>
            <person name="Toyoda A."/>
            <person name="Takaki Y."/>
            <person name="Nishi S."/>
            <person name="Hori S."/>
            <person name="Arai W."/>
            <person name="Tsubouchi T."/>
            <person name="Morono Y."/>
            <person name="Uchiyama I."/>
            <person name="Ito T."/>
            <person name="Fujiyama A."/>
            <person name="Inagaki F."/>
            <person name="Takami H."/>
        </authorList>
    </citation>
    <scope>NUCLEOTIDE SEQUENCE</scope>
    <source>
        <strain evidence="1">Expedition CK06-06</strain>
    </source>
</reference>
<protein>
    <recommendedName>
        <fullName evidence="2">ISAzo13 family transposase</fullName>
    </recommendedName>
</protein>
<evidence type="ECO:0000313" key="1">
    <source>
        <dbReference type="EMBL" id="GAG93400.1"/>
    </source>
</evidence>
<organism evidence="1">
    <name type="scientific">marine sediment metagenome</name>
    <dbReference type="NCBI Taxonomy" id="412755"/>
    <lineage>
        <taxon>unclassified sequences</taxon>
        <taxon>metagenomes</taxon>
        <taxon>ecological metagenomes</taxon>
    </lineage>
</organism>
<accession>X1BEF0</accession>
<name>X1BEF0_9ZZZZ</name>
<proteinExistence type="predicted"/>
<dbReference type="NCBIfam" id="NF033519">
    <property type="entry name" value="transpos_ISAzo13"/>
    <property type="match status" value="1"/>
</dbReference>